<sequence>MLVLLANAVFIGAGAIETVKVETDGVFLCGKMKAMRLKMLRNLPIAVKIEAKRQPPWRPKRY</sequence>
<protein>
    <submittedName>
        <fullName evidence="1">Uncharacterized protein</fullName>
    </submittedName>
</protein>
<dbReference type="Proteomes" id="UP001627408">
    <property type="component" value="Unassembled WGS sequence"/>
</dbReference>
<reference evidence="1 2" key="1">
    <citation type="submission" date="2024-08" db="EMBL/GenBank/DDBJ databases">
        <title>Tateyamaria sp. nov., isolated from marine algae.</title>
        <authorList>
            <person name="Choi B.J."/>
            <person name="Kim J.M."/>
            <person name="Lee J.K."/>
            <person name="Choi D.G."/>
            <person name="Bayburt H."/>
            <person name="Baek J.H."/>
            <person name="Han D.M."/>
            <person name="Jeon C.O."/>
        </authorList>
    </citation>
    <scope>NUCLEOTIDE SEQUENCE [LARGE SCALE GENOMIC DNA]</scope>
    <source>
        <strain evidence="1 2">KMU-156</strain>
    </source>
</reference>
<keyword evidence="2" id="KW-1185">Reference proteome</keyword>
<comment type="caution">
    <text evidence="1">The sequence shown here is derived from an EMBL/GenBank/DDBJ whole genome shotgun (WGS) entry which is preliminary data.</text>
</comment>
<organism evidence="1 2">
    <name type="scientific">Tateyamaria armeniaca</name>
    <dbReference type="NCBI Taxonomy" id="2518930"/>
    <lineage>
        <taxon>Bacteria</taxon>
        <taxon>Pseudomonadati</taxon>
        <taxon>Pseudomonadota</taxon>
        <taxon>Alphaproteobacteria</taxon>
        <taxon>Rhodobacterales</taxon>
        <taxon>Roseobacteraceae</taxon>
        <taxon>Tateyamaria</taxon>
    </lineage>
</organism>
<accession>A0ABW8UZ70</accession>
<evidence type="ECO:0000313" key="1">
    <source>
        <dbReference type="EMBL" id="MFL4471221.1"/>
    </source>
</evidence>
<gene>
    <name evidence="1" type="ORF">ACERZ8_15525</name>
</gene>
<dbReference type="EMBL" id="JBHDIY010000002">
    <property type="protein sequence ID" value="MFL4471221.1"/>
    <property type="molecule type" value="Genomic_DNA"/>
</dbReference>
<evidence type="ECO:0000313" key="2">
    <source>
        <dbReference type="Proteomes" id="UP001627408"/>
    </source>
</evidence>
<proteinExistence type="predicted"/>
<name>A0ABW8UZ70_9RHOB</name>
<dbReference type="RefSeq" id="WP_407593048.1">
    <property type="nucleotide sequence ID" value="NZ_JBHDIY010000002.1"/>
</dbReference>